<proteinExistence type="predicted"/>
<dbReference type="SUPFAM" id="SSF51306">
    <property type="entry name" value="LexA/Signal peptidase"/>
    <property type="match status" value="1"/>
</dbReference>
<evidence type="ECO:0000313" key="3">
    <source>
        <dbReference type="Proteomes" id="UP000593892"/>
    </source>
</evidence>
<gene>
    <name evidence="2" type="ORF">IRI77_04625</name>
</gene>
<dbReference type="InterPro" id="IPR039418">
    <property type="entry name" value="LexA-like"/>
</dbReference>
<evidence type="ECO:0000313" key="2">
    <source>
        <dbReference type="EMBL" id="QOY89245.1"/>
    </source>
</evidence>
<accession>A0A7S7SMN7</accession>
<dbReference type="Gene3D" id="2.10.109.10">
    <property type="entry name" value="Umud Fragment, subunit A"/>
    <property type="match status" value="1"/>
</dbReference>
<dbReference type="CDD" id="cd06529">
    <property type="entry name" value="S24_LexA-like"/>
    <property type="match status" value="1"/>
</dbReference>
<keyword evidence="3" id="KW-1185">Reference proteome</keyword>
<dbReference type="Pfam" id="PF00717">
    <property type="entry name" value="Peptidase_S24"/>
    <property type="match status" value="1"/>
</dbReference>
<dbReference type="KEGG" id="pfer:IRI77_04625"/>
<dbReference type="Proteomes" id="UP000593892">
    <property type="component" value="Chromosome"/>
</dbReference>
<dbReference type="EMBL" id="CP063849">
    <property type="protein sequence ID" value="QOY89245.1"/>
    <property type="molecule type" value="Genomic_DNA"/>
</dbReference>
<dbReference type="InterPro" id="IPR036286">
    <property type="entry name" value="LexA/Signal_pep-like_sf"/>
</dbReference>
<protein>
    <submittedName>
        <fullName evidence="2">S24 family peptidase</fullName>
    </submittedName>
</protein>
<sequence length="269" mass="30090">MSLPSDISAPLETHTAQYRVFQALGENCGVVVTDPQTGACAMRFRRDWDEFANGEAEVLQSLAEDLPLKQQEMGTEAFLHWIDGNLSNTLSVEPPAQALCIDLERTAQALYRRYVRSTVHRFQTHLPLIPIDLAAGGLGQDRAAGAKEWIEADVPGRRGLSEDFFLVRIHGRSMEPEIPDGSICVFRSYYGGSRRGGIFIVQRIATMDEGGEFTLKRYDSTKQVTAEGWSHASIRMQPGNPEFSSWELREEDRWVTIAQFVSVLEDPVA</sequence>
<dbReference type="AlphaFoldDB" id="A0A7S7SMN7"/>
<feature type="domain" description="Peptidase S24/S26A/S26B/S26C" evidence="1">
    <location>
        <begin position="160"/>
        <end position="258"/>
    </location>
</feature>
<evidence type="ECO:0000259" key="1">
    <source>
        <dbReference type="Pfam" id="PF00717"/>
    </source>
</evidence>
<organism evidence="2 3">
    <name type="scientific">Paludibaculum fermentans</name>
    <dbReference type="NCBI Taxonomy" id="1473598"/>
    <lineage>
        <taxon>Bacteria</taxon>
        <taxon>Pseudomonadati</taxon>
        <taxon>Acidobacteriota</taxon>
        <taxon>Terriglobia</taxon>
        <taxon>Bryobacterales</taxon>
        <taxon>Bryobacteraceae</taxon>
        <taxon>Paludibaculum</taxon>
    </lineage>
</organism>
<dbReference type="InterPro" id="IPR015927">
    <property type="entry name" value="Peptidase_S24_S26A/B/C"/>
</dbReference>
<name>A0A7S7SMN7_PALFE</name>
<dbReference type="RefSeq" id="WP_194450907.1">
    <property type="nucleotide sequence ID" value="NZ_CP063849.1"/>
</dbReference>
<reference evidence="2 3" key="1">
    <citation type="submission" date="2020-10" db="EMBL/GenBank/DDBJ databases">
        <title>Complete genome sequence of Paludibaculum fermentans P105T, a facultatively anaerobic acidobacterium capable of dissimilatory Fe(III) reduction.</title>
        <authorList>
            <person name="Dedysh S.N."/>
            <person name="Beletsky A.V."/>
            <person name="Kulichevskaya I.S."/>
            <person name="Mardanov A.V."/>
            <person name="Ravin N.V."/>
        </authorList>
    </citation>
    <scope>NUCLEOTIDE SEQUENCE [LARGE SCALE GENOMIC DNA]</scope>
    <source>
        <strain evidence="2 3">P105</strain>
    </source>
</reference>